<proteinExistence type="predicted"/>
<evidence type="ECO:0000313" key="2">
    <source>
        <dbReference type="EMBL" id="VDN27616.1"/>
    </source>
</evidence>
<organism evidence="2 3">
    <name type="scientific">Cylicostephanus goldi</name>
    <name type="common">Nematode worm</name>
    <dbReference type="NCBI Taxonomy" id="71465"/>
    <lineage>
        <taxon>Eukaryota</taxon>
        <taxon>Metazoa</taxon>
        <taxon>Ecdysozoa</taxon>
        <taxon>Nematoda</taxon>
        <taxon>Chromadorea</taxon>
        <taxon>Rhabditida</taxon>
        <taxon>Rhabditina</taxon>
        <taxon>Rhabditomorpha</taxon>
        <taxon>Strongyloidea</taxon>
        <taxon>Strongylidae</taxon>
        <taxon>Cylicostephanus</taxon>
    </lineage>
</organism>
<name>A0A3P7QA59_CYLGO</name>
<keyword evidence="3" id="KW-1185">Reference proteome</keyword>
<reference evidence="2 3" key="1">
    <citation type="submission" date="2018-11" db="EMBL/GenBank/DDBJ databases">
        <authorList>
            <consortium name="Pathogen Informatics"/>
        </authorList>
    </citation>
    <scope>NUCLEOTIDE SEQUENCE [LARGE SCALE GENOMIC DNA]</scope>
</reference>
<protein>
    <submittedName>
        <fullName evidence="2">Uncharacterized protein</fullName>
    </submittedName>
</protein>
<dbReference type="EMBL" id="UYRV01112571">
    <property type="protein sequence ID" value="VDN27616.1"/>
    <property type="molecule type" value="Genomic_DNA"/>
</dbReference>
<dbReference type="Gene3D" id="1.10.490.10">
    <property type="entry name" value="Globins"/>
    <property type="match status" value="1"/>
</dbReference>
<sequence length="102" mass="11907">MGSALCGPRRKKQVGSSWVGNENENPFETVLTKKERTLLRETFQRLDEPKEIVGTIFVDIVNDIEPDLKKVRRRQFSCSILQQKDYIIQNSKFFILFPGYIL</sequence>
<feature type="region of interest" description="Disordered" evidence="1">
    <location>
        <begin position="1"/>
        <end position="22"/>
    </location>
</feature>
<accession>A0A3P7QA59</accession>
<dbReference type="GO" id="GO:0019825">
    <property type="term" value="F:oxygen binding"/>
    <property type="evidence" value="ECO:0007669"/>
    <property type="project" value="InterPro"/>
</dbReference>
<evidence type="ECO:0000313" key="3">
    <source>
        <dbReference type="Proteomes" id="UP000271889"/>
    </source>
</evidence>
<evidence type="ECO:0000256" key="1">
    <source>
        <dbReference type="SAM" id="MobiDB-lite"/>
    </source>
</evidence>
<dbReference type="GO" id="GO:0020037">
    <property type="term" value="F:heme binding"/>
    <property type="evidence" value="ECO:0007669"/>
    <property type="project" value="InterPro"/>
</dbReference>
<gene>
    <name evidence="2" type="ORF">CGOC_LOCUS10703</name>
</gene>
<dbReference type="AlphaFoldDB" id="A0A3P7QA59"/>
<dbReference type="InterPro" id="IPR012292">
    <property type="entry name" value="Globin/Proto"/>
</dbReference>
<dbReference type="OrthoDB" id="5850767at2759"/>
<dbReference type="Proteomes" id="UP000271889">
    <property type="component" value="Unassembled WGS sequence"/>
</dbReference>